<dbReference type="GO" id="GO:0009401">
    <property type="term" value="P:phosphoenolpyruvate-dependent sugar phosphotransferase system"/>
    <property type="evidence" value="ECO:0007669"/>
    <property type="project" value="InterPro"/>
</dbReference>
<proteinExistence type="predicted"/>
<evidence type="ECO:0000256" key="3">
    <source>
        <dbReference type="ARBA" id="ARBA00022475"/>
    </source>
</evidence>
<feature type="domain" description="Phosphotransferase system EIIC" evidence="9">
    <location>
        <begin position="16"/>
        <end position="347"/>
    </location>
</feature>
<keyword evidence="2" id="KW-0813">Transport</keyword>
<dbReference type="Pfam" id="PF13303">
    <property type="entry name" value="PTS_EIIC_2"/>
    <property type="match status" value="1"/>
</dbReference>
<feature type="transmembrane region" description="Helical" evidence="8">
    <location>
        <begin position="131"/>
        <end position="157"/>
    </location>
</feature>
<gene>
    <name evidence="10" type="ORF">SAMN05446037_103355</name>
</gene>
<keyword evidence="3" id="KW-1003">Cell membrane</keyword>
<keyword evidence="5 8" id="KW-0812">Transmembrane</keyword>
<evidence type="ECO:0000256" key="1">
    <source>
        <dbReference type="ARBA" id="ARBA00004651"/>
    </source>
</evidence>
<dbReference type="OrthoDB" id="396983at2"/>
<keyword evidence="4" id="KW-0762">Sugar transport</keyword>
<keyword evidence="6 8" id="KW-1133">Transmembrane helix</keyword>
<feature type="transmembrane region" description="Helical" evidence="8">
    <location>
        <begin position="75"/>
        <end position="93"/>
    </location>
</feature>
<organism evidence="10 11">
    <name type="scientific">Anaerovirgula multivorans</name>
    <dbReference type="NCBI Taxonomy" id="312168"/>
    <lineage>
        <taxon>Bacteria</taxon>
        <taxon>Bacillati</taxon>
        <taxon>Bacillota</taxon>
        <taxon>Clostridia</taxon>
        <taxon>Peptostreptococcales</taxon>
        <taxon>Natronincolaceae</taxon>
        <taxon>Anaerovirgula</taxon>
    </lineage>
</organism>
<reference evidence="11" key="1">
    <citation type="submission" date="2017-06" db="EMBL/GenBank/DDBJ databases">
        <authorList>
            <person name="Varghese N."/>
            <person name="Submissions S."/>
        </authorList>
    </citation>
    <scope>NUCLEOTIDE SEQUENCE [LARGE SCALE GENOMIC DNA]</scope>
    <source>
        <strain evidence="11">SCA</strain>
    </source>
</reference>
<dbReference type="Proteomes" id="UP000198304">
    <property type="component" value="Unassembled WGS sequence"/>
</dbReference>
<evidence type="ECO:0000256" key="2">
    <source>
        <dbReference type="ARBA" id="ARBA00022448"/>
    </source>
</evidence>
<dbReference type="RefSeq" id="WP_089284889.1">
    <property type="nucleotide sequence ID" value="NZ_FZOJ01000033.1"/>
</dbReference>
<sequence length="349" mass="35849">MEINNTKVSIRDYFTKALNGMALGLFSSLIIGLILKQIGEQVNIPLLASFGQIAQFLMGPAIGAGVAFAVGAPSLGIFASIATGAIGANTIFLTEAGIYSIKVGEPVGAFVAALIGAEIAKRIAGKTKVDIVLIPALTIITGGLAGNFIGPAVAAMMTGLGEIINSLTVIHPIPMGILVAALMGMILTLPISSAALAISLGLNGLAAGAAVVGCATQMIGFGIASYRENGFGGLIAQGLGTSMLQVPNIIKNPLIWIPPTLASAILGPLATYVFYMENNSIGAGMGTSGLVGQFGTFAKMVTENGNSSTVVLIKVIFLHFVLPAILTFIIAEYMRKKGWIKLGDMKLNQ</sequence>
<comment type="subcellular location">
    <subcellularLocation>
        <location evidence="1">Cell membrane</location>
        <topology evidence="1">Multi-pass membrane protein</topology>
    </subcellularLocation>
</comment>
<evidence type="ECO:0000256" key="5">
    <source>
        <dbReference type="ARBA" id="ARBA00022692"/>
    </source>
</evidence>
<evidence type="ECO:0000313" key="11">
    <source>
        <dbReference type="Proteomes" id="UP000198304"/>
    </source>
</evidence>
<accession>A0A239J6N4</accession>
<evidence type="ECO:0000256" key="6">
    <source>
        <dbReference type="ARBA" id="ARBA00022989"/>
    </source>
</evidence>
<evidence type="ECO:0000313" key="10">
    <source>
        <dbReference type="EMBL" id="SNT01686.1"/>
    </source>
</evidence>
<feature type="transmembrane region" description="Helical" evidence="8">
    <location>
        <begin position="177"/>
        <end position="198"/>
    </location>
</feature>
<name>A0A239J6N4_9FIRM</name>
<dbReference type="AlphaFoldDB" id="A0A239J6N4"/>
<evidence type="ECO:0000256" key="8">
    <source>
        <dbReference type="SAM" id="Phobius"/>
    </source>
</evidence>
<evidence type="ECO:0000256" key="4">
    <source>
        <dbReference type="ARBA" id="ARBA00022597"/>
    </source>
</evidence>
<feature type="transmembrane region" description="Helical" evidence="8">
    <location>
        <begin position="205"/>
        <end position="224"/>
    </location>
</feature>
<evidence type="ECO:0000256" key="7">
    <source>
        <dbReference type="ARBA" id="ARBA00023136"/>
    </source>
</evidence>
<keyword evidence="11" id="KW-1185">Reference proteome</keyword>
<dbReference type="InterPro" id="IPR003352">
    <property type="entry name" value="PTS_EIIC"/>
</dbReference>
<evidence type="ECO:0000259" key="9">
    <source>
        <dbReference type="Pfam" id="PF13303"/>
    </source>
</evidence>
<feature type="transmembrane region" description="Helical" evidence="8">
    <location>
        <begin position="254"/>
        <end position="275"/>
    </location>
</feature>
<dbReference type="GO" id="GO:0008982">
    <property type="term" value="F:protein-N(PI)-phosphohistidine-sugar phosphotransferase activity"/>
    <property type="evidence" value="ECO:0007669"/>
    <property type="project" value="InterPro"/>
</dbReference>
<dbReference type="EMBL" id="FZOJ01000033">
    <property type="protein sequence ID" value="SNT01686.1"/>
    <property type="molecule type" value="Genomic_DNA"/>
</dbReference>
<feature type="transmembrane region" description="Helical" evidence="8">
    <location>
        <begin position="17"/>
        <end position="35"/>
    </location>
</feature>
<feature type="transmembrane region" description="Helical" evidence="8">
    <location>
        <begin position="310"/>
        <end position="331"/>
    </location>
</feature>
<feature type="transmembrane region" description="Helical" evidence="8">
    <location>
        <begin position="47"/>
        <end position="69"/>
    </location>
</feature>
<dbReference type="GO" id="GO:0005886">
    <property type="term" value="C:plasma membrane"/>
    <property type="evidence" value="ECO:0007669"/>
    <property type="project" value="UniProtKB-SubCell"/>
</dbReference>
<protein>
    <recommendedName>
        <fullName evidence="9">Phosphotransferase system EIIC domain-containing protein</fullName>
    </recommendedName>
</protein>
<keyword evidence="7 8" id="KW-0472">Membrane</keyword>